<dbReference type="EMBL" id="KJ412471">
    <property type="protein sequence ID" value="AHX97810.1"/>
    <property type="molecule type" value="Genomic_DNA"/>
</dbReference>
<dbReference type="Pfam" id="PF00146">
    <property type="entry name" value="NADHdh"/>
    <property type="match status" value="1"/>
</dbReference>
<comment type="catalytic activity">
    <reaction evidence="13">
        <text>a ubiquinone + NADH + 5 H(+)(in) = a ubiquinol + NAD(+) + 4 H(+)(out)</text>
        <dbReference type="Rhea" id="RHEA:29091"/>
        <dbReference type="Rhea" id="RHEA-COMP:9565"/>
        <dbReference type="Rhea" id="RHEA-COMP:9566"/>
        <dbReference type="ChEBI" id="CHEBI:15378"/>
        <dbReference type="ChEBI" id="CHEBI:16389"/>
        <dbReference type="ChEBI" id="CHEBI:17976"/>
        <dbReference type="ChEBI" id="CHEBI:57540"/>
        <dbReference type="ChEBI" id="CHEBI:57945"/>
        <dbReference type="EC" id="7.1.1.2"/>
    </reaction>
</comment>
<comment type="subcellular location">
    <subcellularLocation>
        <location evidence="2 12">Mitochondrion inner membrane</location>
        <topology evidence="2 12">Multi-pass membrane protein</topology>
    </subcellularLocation>
</comment>
<comment type="function">
    <text evidence="1">Core subunit of the mitochondrial membrane respiratory chain NADH dehydrogenase (Complex I) that is believed to belong to the minimal assembly required for catalysis. Complex I functions in the transfer of electrons from NADH to the respiratory chain. The immediate electron acceptor for the enzyme is believed to be ubiquinone.</text>
</comment>
<gene>
    <name evidence="15" type="primary">ND1</name>
</gene>
<proteinExistence type="inferred from homology"/>
<keyword evidence="8 14" id="KW-1133">Transmembrane helix</keyword>
<keyword evidence="12" id="KW-0520">NAD</keyword>
<evidence type="ECO:0000256" key="3">
    <source>
        <dbReference type="ARBA" id="ARBA00010535"/>
    </source>
</evidence>
<evidence type="ECO:0000256" key="8">
    <source>
        <dbReference type="ARBA" id="ARBA00022989"/>
    </source>
</evidence>
<feature type="transmembrane region" description="Helical" evidence="14">
    <location>
        <begin position="285"/>
        <end position="307"/>
    </location>
</feature>
<dbReference type="PANTHER" id="PTHR11432:SF3">
    <property type="entry name" value="NADH-UBIQUINONE OXIDOREDUCTASE CHAIN 1"/>
    <property type="match status" value="1"/>
</dbReference>
<keyword evidence="5" id="KW-0813">Transport</keyword>
<dbReference type="PROSITE" id="PS00668">
    <property type="entry name" value="COMPLEX1_ND1_2"/>
    <property type="match status" value="1"/>
</dbReference>
<keyword evidence="11 14" id="KW-0472">Membrane</keyword>
<dbReference type="GO" id="GO:0005743">
    <property type="term" value="C:mitochondrial inner membrane"/>
    <property type="evidence" value="ECO:0007669"/>
    <property type="project" value="UniProtKB-SubCell"/>
</dbReference>
<geneLocation type="mitochondrion" evidence="15"/>
<feature type="transmembrane region" description="Helical" evidence="14">
    <location>
        <begin position="12"/>
        <end position="32"/>
    </location>
</feature>
<comment type="similarity">
    <text evidence="3 12">Belongs to the complex I subunit 1 family.</text>
</comment>
<evidence type="ECO:0000256" key="11">
    <source>
        <dbReference type="ARBA" id="ARBA00023136"/>
    </source>
</evidence>
<name>A0A0U1WEK3_9HYME</name>
<dbReference type="GO" id="GO:0003954">
    <property type="term" value="F:NADH dehydrogenase activity"/>
    <property type="evidence" value="ECO:0007669"/>
    <property type="project" value="TreeGrafter"/>
</dbReference>
<evidence type="ECO:0000256" key="13">
    <source>
        <dbReference type="RuleBase" id="RU000473"/>
    </source>
</evidence>
<keyword evidence="6 12" id="KW-0812">Transmembrane</keyword>
<dbReference type="InterPro" id="IPR001694">
    <property type="entry name" value="NADH_UbQ_OxRdtase_su1/FPO"/>
</dbReference>
<evidence type="ECO:0000256" key="12">
    <source>
        <dbReference type="RuleBase" id="RU000471"/>
    </source>
</evidence>
<keyword evidence="7" id="KW-0999">Mitochondrion inner membrane</keyword>
<feature type="transmembrane region" description="Helical" evidence="14">
    <location>
        <begin position="258"/>
        <end position="278"/>
    </location>
</feature>
<reference evidence="15" key="1">
    <citation type="submission" date="2014-02" db="EMBL/GenBank/DDBJ databases">
        <title>The comparative mitochondrial genomes from Braconidae subfamilies and the phylogeny of the Hymenoptera.</title>
        <authorList>
            <person name="Li Q."/>
            <person name="Wei S.J."/>
            <person name="Chen X.X."/>
        </authorList>
    </citation>
    <scope>NUCLEOTIDE SEQUENCE</scope>
</reference>
<sequence>MSQIWFYTMNSILMLILVMIMTLLSTAFLTLYERKIMGLFHYRKGPNKVSFIGILQPFSDALKLIFKEYFYPMKVNFIMYLISPMLMFMLIMLMWLIYPFFSNLIQFNFSFIFFLSMMSMGVYGLIFSGWSSNSLFSMIGSIRSLAQSISYEVSFSLSVMTLLMINNSMNLFMTIQYKKNILYLMLTTPILMIMLISILAEINRTPFDLSEGESELVSGFNVEYSSSKFVLIFLSEYASILFMMYLLMYLFMLNFFSLLNYVILIMLILLITWIRMTFPRIRYDILMMFCWKFLLSITLIMFMYMLINYKFFMDLMNI</sequence>
<dbReference type="GO" id="GO:0009060">
    <property type="term" value="P:aerobic respiration"/>
    <property type="evidence" value="ECO:0007669"/>
    <property type="project" value="TreeGrafter"/>
</dbReference>
<organism evidence="15">
    <name type="scientific">Mirax sp. QL-2014</name>
    <dbReference type="NCBI Taxonomy" id="1491721"/>
    <lineage>
        <taxon>Eukaryota</taxon>
        <taxon>Metazoa</taxon>
        <taxon>Ecdysozoa</taxon>
        <taxon>Arthropoda</taxon>
        <taxon>Hexapoda</taxon>
        <taxon>Insecta</taxon>
        <taxon>Pterygota</taxon>
        <taxon>Neoptera</taxon>
        <taxon>Endopterygota</taxon>
        <taxon>Hymenoptera</taxon>
        <taxon>Apocrita</taxon>
        <taxon>Ichneumonoidea</taxon>
        <taxon>Braconidae</taxon>
        <taxon>Miracinae</taxon>
        <taxon>Mirax</taxon>
    </lineage>
</organism>
<evidence type="ECO:0000256" key="6">
    <source>
        <dbReference type="ARBA" id="ARBA00022692"/>
    </source>
</evidence>
<evidence type="ECO:0000256" key="10">
    <source>
        <dbReference type="ARBA" id="ARBA00023128"/>
    </source>
</evidence>
<feature type="transmembrane region" description="Helical" evidence="14">
    <location>
        <begin position="104"/>
        <end position="128"/>
    </location>
</feature>
<evidence type="ECO:0000313" key="15">
    <source>
        <dbReference type="EMBL" id="AHX97810.1"/>
    </source>
</evidence>
<evidence type="ECO:0000256" key="4">
    <source>
        <dbReference type="ARBA" id="ARBA00021009"/>
    </source>
</evidence>
<dbReference type="GO" id="GO:0008137">
    <property type="term" value="F:NADH dehydrogenase (ubiquinone) activity"/>
    <property type="evidence" value="ECO:0007669"/>
    <property type="project" value="UniProtKB-EC"/>
</dbReference>
<dbReference type="AlphaFoldDB" id="A0A0U1WEK3"/>
<feature type="transmembrane region" description="Helical" evidence="14">
    <location>
        <begin position="77"/>
        <end position="98"/>
    </location>
</feature>
<evidence type="ECO:0000256" key="14">
    <source>
        <dbReference type="SAM" id="Phobius"/>
    </source>
</evidence>
<evidence type="ECO:0000256" key="9">
    <source>
        <dbReference type="ARBA" id="ARBA00023075"/>
    </source>
</evidence>
<evidence type="ECO:0000256" key="5">
    <source>
        <dbReference type="ARBA" id="ARBA00022448"/>
    </source>
</evidence>
<feature type="transmembrane region" description="Helical" evidence="14">
    <location>
        <begin position="149"/>
        <end position="169"/>
    </location>
</feature>
<dbReference type="HAMAP" id="MF_01350">
    <property type="entry name" value="NDH1_NuoH"/>
    <property type="match status" value="1"/>
</dbReference>
<feature type="transmembrane region" description="Helical" evidence="14">
    <location>
        <begin position="229"/>
        <end position="252"/>
    </location>
</feature>
<dbReference type="PANTHER" id="PTHR11432">
    <property type="entry name" value="NADH DEHYDROGENASE SUBUNIT 1"/>
    <property type="match status" value="1"/>
</dbReference>
<feature type="transmembrane region" description="Helical" evidence="14">
    <location>
        <begin position="181"/>
        <end position="200"/>
    </location>
</feature>
<evidence type="ECO:0000256" key="1">
    <source>
        <dbReference type="ARBA" id="ARBA00003257"/>
    </source>
</evidence>
<dbReference type="EC" id="7.1.1.2" evidence="13"/>
<accession>A0A0U1WEK3</accession>
<dbReference type="InterPro" id="IPR018086">
    <property type="entry name" value="NADH_UbQ_OxRdtase_su1_CS"/>
</dbReference>
<keyword evidence="9 13" id="KW-0830">Ubiquinone</keyword>
<dbReference type="PROSITE" id="PS00667">
    <property type="entry name" value="COMPLEX1_ND1_1"/>
    <property type="match status" value="1"/>
</dbReference>
<evidence type="ECO:0000256" key="7">
    <source>
        <dbReference type="ARBA" id="ARBA00022792"/>
    </source>
</evidence>
<evidence type="ECO:0000256" key="2">
    <source>
        <dbReference type="ARBA" id="ARBA00004448"/>
    </source>
</evidence>
<protein>
    <recommendedName>
        <fullName evidence="4 13">NADH-ubiquinone oxidoreductase chain 1</fullName>
        <ecNumber evidence="13">7.1.1.2</ecNumber>
    </recommendedName>
</protein>
<keyword evidence="10 13" id="KW-0496">Mitochondrion</keyword>